<proteinExistence type="predicted"/>
<name>A0A345I007_9ACTN</name>
<sequence length="164" mass="17553">MSVFRIDRATPLPADEAWRRLTDWPAHGRVVPLTRITVLTPGPTRTGTLFTARTGLGPLGFDDPMEVVHWQPPAPGVPGHCRLEKRGRAVTGWAEIRVRDDGPAGDGRGARVCWEEDLRFAVLPRPLDPLTARAGRLVFGRAVGRLLRGGSTAGTGAGADAGHG</sequence>
<dbReference type="EMBL" id="CP031194">
    <property type="protein sequence ID" value="AXG82281.1"/>
    <property type="molecule type" value="Genomic_DNA"/>
</dbReference>
<dbReference type="SUPFAM" id="SSF55961">
    <property type="entry name" value="Bet v1-like"/>
    <property type="match status" value="1"/>
</dbReference>
<evidence type="ECO:0000313" key="2">
    <source>
        <dbReference type="Proteomes" id="UP000253868"/>
    </source>
</evidence>
<dbReference type="RefSeq" id="WP_114664821.1">
    <property type="nucleotide sequence ID" value="NZ_CP031194.1"/>
</dbReference>
<evidence type="ECO:0000313" key="1">
    <source>
        <dbReference type="EMBL" id="AXG82281.1"/>
    </source>
</evidence>
<gene>
    <name evidence="1" type="ORF">DVK44_01225</name>
</gene>
<protein>
    <submittedName>
        <fullName evidence="1">SRPBCC family protein</fullName>
    </submittedName>
</protein>
<dbReference type="KEGG" id="spad:DVK44_01225"/>
<reference evidence="2" key="1">
    <citation type="submission" date="2018-07" db="EMBL/GenBank/DDBJ databases">
        <authorList>
            <person name="Zhao J."/>
        </authorList>
    </citation>
    <scope>NUCLEOTIDE SEQUENCE [LARGE SCALE GENOMIC DNA]</scope>
    <source>
        <strain evidence="2">GSSD-12</strain>
    </source>
</reference>
<dbReference type="AlphaFoldDB" id="A0A345I007"/>
<dbReference type="Proteomes" id="UP000253868">
    <property type="component" value="Chromosome"/>
</dbReference>
<accession>A0A345I007</accession>
<organism evidence="1 2">
    <name type="scientific">Streptomyces paludis</name>
    <dbReference type="NCBI Taxonomy" id="2282738"/>
    <lineage>
        <taxon>Bacteria</taxon>
        <taxon>Bacillati</taxon>
        <taxon>Actinomycetota</taxon>
        <taxon>Actinomycetes</taxon>
        <taxon>Kitasatosporales</taxon>
        <taxon>Streptomycetaceae</taxon>
        <taxon>Streptomyces</taxon>
    </lineage>
</organism>
<keyword evidence="2" id="KW-1185">Reference proteome</keyword>
<dbReference type="OrthoDB" id="4823586at2"/>